<sequence>MVSGAKRSDRWLDELALSASRNAVPFYEALGWERVREATHEASDGVVLPVMVMRRSFEGARTGRRR</sequence>
<dbReference type="AlphaFoldDB" id="A0ABD6A8W4"/>
<evidence type="ECO:0008006" key="3">
    <source>
        <dbReference type="Google" id="ProtNLM"/>
    </source>
</evidence>
<dbReference type="SUPFAM" id="SSF55729">
    <property type="entry name" value="Acyl-CoA N-acyltransferases (Nat)"/>
    <property type="match status" value="1"/>
</dbReference>
<name>A0ABD6A8W4_9EURY</name>
<gene>
    <name evidence="1" type="ORF">ACFQPE_08070</name>
</gene>
<comment type="caution">
    <text evidence="1">The sequence shown here is derived from an EMBL/GenBank/DDBJ whole genome shotgun (WGS) entry which is preliminary data.</text>
</comment>
<dbReference type="EMBL" id="JBHTBF010000002">
    <property type="protein sequence ID" value="MFC7316746.1"/>
    <property type="molecule type" value="Genomic_DNA"/>
</dbReference>
<keyword evidence="2" id="KW-1185">Reference proteome</keyword>
<evidence type="ECO:0000313" key="1">
    <source>
        <dbReference type="EMBL" id="MFC7316746.1"/>
    </source>
</evidence>
<dbReference type="RefSeq" id="WP_276303991.1">
    <property type="nucleotide sequence ID" value="NZ_CP119992.1"/>
</dbReference>
<reference evidence="1 2" key="1">
    <citation type="journal article" date="2019" name="Int. J. Syst. Evol. Microbiol.">
        <title>The Global Catalogue of Microorganisms (GCM) 10K type strain sequencing project: providing services to taxonomists for standard genome sequencing and annotation.</title>
        <authorList>
            <consortium name="The Broad Institute Genomics Platform"/>
            <consortium name="The Broad Institute Genome Sequencing Center for Infectious Disease"/>
            <person name="Wu L."/>
            <person name="Ma J."/>
        </authorList>
    </citation>
    <scope>NUCLEOTIDE SEQUENCE [LARGE SCALE GENOMIC DNA]</scope>
    <source>
        <strain evidence="1 2">PSR21</strain>
    </source>
</reference>
<protein>
    <recommendedName>
        <fullName evidence="3">N-acetyltransferase domain-containing protein</fullName>
    </recommendedName>
</protein>
<organism evidence="1 2">
    <name type="scientific">Halomarina halobia</name>
    <dbReference type="NCBI Taxonomy" id="3033386"/>
    <lineage>
        <taxon>Archaea</taxon>
        <taxon>Methanobacteriati</taxon>
        <taxon>Methanobacteriota</taxon>
        <taxon>Stenosarchaea group</taxon>
        <taxon>Halobacteria</taxon>
        <taxon>Halobacteriales</taxon>
        <taxon>Natronomonadaceae</taxon>
        <taxon>Halomarina</taxon>
    </lineage>
</organism>
<accession>A0ABD6A8W4</accession>
<dbReference type="Proteomes" id="UP001596547">
    <property type="component" value="Unassembled WGS sequence"/>
</dbReference>
<evidence type="ECO:0000313" key="2">
    <source>
        <dbReference type="Proteomes" id="UP001596547"/>
    </source>
</evidence>
<proteinExistence type="predicted"/>
<dbReference type="InterPro" id="IPR016181">
    <property type="entry name" value="Acyl_CoA_acyltransferase"/>
</dbReference>
<dbReference type="Gene3D" id="3.40.630.30">
    <property type="match status" value="1"/>
</dbReference>
<dbReference type="GeneID" id="79316602"/>